<protein>
    <submittedName>
        <fullName evidence="6">Iron complex transport system ATP-binding protein</fullName>
    </submittedName>
</protein>
<dbReference type="CDD" id="cd03214">
    <property type="entry name" value="ABC_Iron-Siderophores_B12_Hemin"/>
    <property type="match status" value="1"/>
</dbReference>
<keyword evidence="2" id="KW-0547">Nucleotide-binding</keyword>
<dbReference type="Proteomes" id="UP001240447">
    <property type="component" value="Unassembled WGS sequence"/>
</dbReference>
<evidence type="ECO:0000259" key="5">
    <source>
        <dbReference type="PROSITE" id="PS50893"/>
    </source>
</evidence>
<dbReference type="GO" id="GO:0005524">
    <property type="term" value="F:ATP binding"/>
    <property type="evidence" value="ECO:0007669"/>
    <property type="project" value="UniProtKB-KW"/>
</dbReference>
<organism evidence="6 7">
    <name type="scientific">Nocardioides massiliensis</name>
    <dbReference type="NCBI Taxonomy" id="1325935"/>
    <lineage>
        <taxon>Bacteria</taxon>
        <taxon>Bacillati</taxon>
        <taxon>Actinomycetota</taxon>
        <taxon>Actinomycetes</taxon>
        <taxon>Propionibacteriales</taxon>
        <taxon>Nocardioidaceae</taxon>
        <taxon>Nocardioides</taxon>
    </lineage>
</organism>
<evidence type="ECO:0000256" key="4">
    <source>
        <dbReference type="ARBA" id="ARBA00022967"/>
    </source>
</evidence>
<proteinExistence type="predicted"/>
<gene>
    <name evidence="6" type="ORF">J2S59_000990</name>
</gene>
<dbReference type="Pfam" id="PF00005">
    <property type="entry name" value="ABC_tran"/>
    <property type="match status" value="1"/>
</dbReference>
<evidence type="ECO:0000313" key="7">
    <source>
        <dbReference type="Proteomes" id="UP001240447"/>
    </source>
</evidence>
<comment type="caution">
    <text evidence="6">The sequence shown here is derived from an EMBL/GenBank/DDBJ whole genome shotgun (WGS) entry which is preliminary data.</text>
</comment>
<keyword evidence="1" id="KW-0813">Transport</keyword>
<dbReference type="PANTHER" id="PTHR42794:SF1">
    <property type="entry name" value="HEMIN IMPORT ATP-BINDING PROTEIN HMUV"/>
    <property type="match status" value="1"/>
</dbReference>
<dbReference type="InterPro" id="IPR027417">
    <property type="entry name" value="P-loop_NTPase"/>
</dbReference>
<reference evidence="6 7" key="1">
    <citation type="submission" date="2023-07" db="EMBL/GenBank/DDBJ databases">
        <title>Sequencing the genomes of 1000 actinobacteria strains.</title>
        <authorList>
            <person name="Klenk H.-P."/>
        </authorList>
    </citation>
    <scope>NUCLEOTIDE SEQUENCE [LARGE SCALE GENOMIC DNA]</scope>
    <source>
        <strain evidence="6 7">GD13</strain>
    </source>
</reference>
<evidence type="ECO:0000256" key="3">
    <source>
        <dbReference type="ARBA" id="ARBA00022840"/>
    </source>
</evidence>
<keyword evidence="3 6" id="KW-0067">ATP-binding</keyword>
<dbReference type="EMBL" id="JAUSQM010000001">
    <property type="protein sequence ID" value="MDP9821181.1"/>
    <property type="molecule type" value="Genomic_DNA"/>
</dbReference>
<dbReference type="InterPro" id="IPR003439">
    <property type="entry name" value="ABC_transporter-like_ATP-bd"/>
</dbReference>
<keyword evidence="7" id="KW-1185">Reference proteome</keyword>
<accession>A0ABT9NL82</accession>
<keyword evidence="4" id="KW-1278">Translocase</keyword>
<dbReference type="InterPro" id="IPR003593">
    <property type="entry name" value="AAA+_ATPase"/>
</dbReference>
<dbReference type="SUPFAM" id="SSF52540">
    <property type="entry name" value="P-loop containing nucleoside triphosphate hydrolases"/>
    <property type="match status" value="1"/>
</dbReference>
<sequence>MTHRKLCAHGETPDVLATGLTVRLSDRTILDRVDLLAHGGRVTGLLGPNGSGKTTLLHVLAGLRTPDEGIVRVGGRVLTDLGHRARARTVALVEQHATTTSDLSVRHVVGLGRLPHCGRFGGSGNDPDGEAVVARALELVGLADLADRGWGSLSGGERQRAHLARTLAQEPQVLLLDEPTNHLDLGQQLRFLCLARELGLTVVAALHDLELAAAYCDDVVVLRHGRVHADGPVITTLDATLLQEVYGVVGTVSSHPRLLRPHVVWDGPSQEV</sequence>
<dbReference type="Gene3D" id="3.40.50.300">
    <property type="entry name" value="P-loop containing nucleotide triphosphate hydrolases"/>
    <property type="match status" value="1"/>
</dbReference>
<evidence type="ECO:0000256" key="2">
    <source>
        <dbReference type="ARBA" id="ARBA00022741"/>
    </source>
</evidence>
<dbReference type="RefSeq" id="WP_306824870.1">
    <property type="nucleotide sequence ID" value="NZ_JAUSQM010000001.1"/>
</dbReference>
<dbReference type="PROSITE" id="PS50893">
    <property type="entry name" value="ABC_TRANSPORTER_2"/>
    <property type="match status" value="1"/>
</dbReference>
<name>A0ABT9NL82_9ACTN</name>
<evidence type="ECO:0000256" key="1">
    <source>
        <dbReference type="ARBA" id="ARBA00022448"/>
    </source>
</evidence>
<feature type="domain" description="ABC transporter" evidence="5">
    <location>
        <begin position="10"/>
        <end position="249"/>
    </location>
</feature>
<evidence type="ECO:0000313" key="6">
    <source>
        <dbReference type="EMBL" id="MDP9821181.1"/>
    </source>
</evidence>
<dbReference type="SMART" id="SM00382">
    <property type="entry name" value="AAA"/>
    <property type="match status" value="1"/>
</dbReference>
<dbReference type="PANTHER" id="PTHR42794">
    <property type="entry name" value="HEMIN IMPORT ATP-BINDING PROTEIN HMUV"/>
    <property type="match status" value="1"/>
</dbReference>